<name>F2TNX7_AJEDA</name>
<dbReference type="OrthoDB" id="10440129at2759"/>
<dbReference type="AlphaFoldDB" id="F2TNX7"/>
<reference evidence="1" key="1">
    <citation type="submission" date="2010-03" db="EMBL/GenBank/DDBJ databases">
        <title>Annotation of Blastomyces dermatitidis strain ATCC 18188.</title>
        <authorList>
            <consortium name="The Broad Institute Genome Sequencing Platform"/>
            <consortium name="Broad Institute Genome Sequencing Center for Infectious Disease."/>
            <person name="Cuomo C."/>
            <person name="Klein B."/>
            <person name="Sullivan T."/>
            <person name="Heitman J."/>
            <person name="Young S."/>
            <person name="Zeng Q."/>
            <person name="Gargeya S."/>
            <person name="Alvarado L."/>
            <person name="Berlin A.M."/>
            <person name="Chapman S.B."/>
            <person name="Chen Z."/>
            <person name="Freedman E."/>
            <person name="Gellesch M."/>
            <person name="Goldberg J."/>
            <person name="Griggs A."/>
            <person name="Gujja S."/>
            <person name="Heilman E."/>
            <person name="Heiman D."/>
            <person name="Howarth C."/>
            <person name="Mehta T."/>
            <person name="Neiman D."/>
            <person name="Pearson M."/>
            <person name="Roberts A."/>
            <person name="Saif S."/>
            <person name="Shea T."/>
            <person name="Shenoy N."/>
            <person name="Sisk P."/>
            <person name="Stolte C."/>
            <person name="Sykes S."/>
            <person name="White J."/>
            <person name="Yandava C."/>
            <person name="Haas B."/>
            <person name="Nusbaum C."/>
            <person name="Birren B."/>
        </authorList>
    </citation>
    <scope>NUCLEOTIDE SEQUENCE</scope>
    <source>
        <strain evidence="1">ATCC 18188</strain>
    </source>
</reference>
<evidence type="ECO:0000313" key="1">
    <source>
        <dbReference type="EMBL" id="EGE84940.1"/>
    </source>
</evidence>
<accession>F2TNX7</accession>
<sequence length="98" mass="11080">MTDSPSQRSYGLWSSKFHLRVEAKADHWVFLSGAWRLELNVSCGGITEEIQDQILAAATETACQNPEILSDSSNSLWLEFSFARTANMMAFWPAHRET</sequence>
<organism evidence="1">
    <name type="scientific">Ajellomyces dermatitidis (strain ATCC 18188 / CBS 674.68)</name>
    <name type="common">Blastomyces dermatitidis</name>
    <dbReference type="NCBI Taxonomy" id="653446"/>
    <lineage>
        <taxon>Eukaryota</taxon>
        <taxon>Fungi</taxon>
        <taxon>Dikarya</taxon>
        <taxon>Ascomycota</taxon>
        <taxon>Pezizomycotina</taxon>
        <taxon>Eurotiomycetes</taxon>
        <taxon>Eurotiomycetidae</taxon>
        <taxon>Onygenales</taxon>
        <taxon>Ajellomycetaceae</taxon>
        <taxon>Blastomyces</taxon>
    </lineage>
</organism>
<gene>
    <name evidence="1" type="ORF">BDDG_07885</name>
</gene>
<protein>
    <submittedName>
        <fullName evidence="1">Uncharacterized protein</fullName>
    </submittedName>
</protein>
<proteinExistence type="predicted"/>
<dbReference type="HOGENOM" id="CLU_2333160_0_0_1"/>
<dbReference type="EMBL" id="GG749479">
    <property type="protein sequence ID" value="EGE84940.1"/>
    <property type="molecule type" value="Genomic_DNA"/>
</dbReference>
<dbReference type="Proteomes" id="UP000007802">
    <property type="component" value="Unassembled WGS sequence"/>
</dbReference>